<evidence type="ECO:0000313" key="3">
    <source>
        <dbReference type="Proteomes" id="UP000824469"/>
    </source>
</evidence>
<dbReference type="Proteomes" id="UP000824469">
    <property type="component" value="Unassembled WGS sequence"/>
</dbReference>
<reference evidence="2 3" key="1">
    <citation type="journal article" date="2021" name="Nat. Plants">
        <title>The Taxus genome provides insights into paclitaxel biosynthesis.</title>
        <authorList>
            <person name="Xiong X."/>
            <person name="Gou J."/>
            <person name="Liao Q."/>
            <person name="Li Y."/>
            <person name="Zhou Q."/>
            <person name="Bi G."/>
            <person name="Li C."/>
            <person name="Du R."/>
            <person name="Wang X."/>
            <person name="Sun T."/>
            <person name="Guo L."/>
            <person name="Liang H."/>
            <person name="Lu P."/>
            <person name="Wu Y."/>
            <person name="Zhang Z."/>
            <person name="Ro D.K."/>
            <person name="Shang Y."/>
            <person name="Huang S."/>
            <person name="Yan J."/>
        </authorList>
    </citation>
    <scope>NUCLEOTIDE SEQUENCE [LARGE SCALE GENOMIC DNA]</scope>
    <source>
        <strain evidence="2">Ta-2019</strain>
    </source>
</reference>
<evidence type="ECO:0000256" key="1">
    <source>
        <dbReference type="SAM" id="MobiDB-lite"/>
    </source>
</evidence>
<feature type="non-terminal residue" evidence="2">
    <location>
        <position position="80"/>
    </location>
</feature>
<proteinExistence type="predicted"/>
<dbReference type="EMBL" id="JAHRHJ020001176">
    <property type="protein sequence ID" value="KAH9293408.1"/>
    <property type="molecule type" value="Genomic_DNA"/>
</dbReference>
<accession>A0AA38F8N8</accession>
<name>A0AA38F8N8_TAXCH</name>
<protein>
    <submittedName>
        <fullName evidence="2">Uncharacterized protein</fullName>
    </submittedName>
</protein>
<gene>
    <name evidence="2" type="ORF">KI387_041388</name>
</gene>
<feature type="non-terminal residue" evidence="2">
    <location>
        <position position="1"/>
    </location>
</feature>
<keyword evidence="3" id="KW-1185">Reference proteome</keyword>
<organism evidence="2 3">
    <name type="scientific">Taxus chinensis</name>
    <name type="common">Chinese yew</name>
    <name type="synonym">Taxus wallichiana var. chinensis</name>
    <dbReference type="NCBI Taxonomy" id="29808"/>
    <lineage>
        <taxon>Eukaryota</taxon>
        <taxon>Viridiplantae</taxon>
        <taxon>Streptophyta</taxon>
        <taxon>Embryophyta</taxon>
        <taxon>Tracheophyta</taxon>
        <taxon>Spermatophyta</taxon>
        <taxon>Pinopsida</taxon>
        <taxon>Pinidae</taxon>
        <taxon>Conifers II</taxon>
        <taxon>Cupressales</taxon>
        <taxon>Taxaceae</taxon>
        <taxon>Taxus</taxon>
    </lineage>
</organism>
<dbReference type="AlphaFoldDB" id="A0AA38F8N8"/>
<feature type="compositionally biased region" description="Basic and acidic residues" evidence="1">
    <location>
        <begin position="1"/>
        <end position="14"/>
    </location>
</feature>
<comment type="caution">
    <text evidence="2">The sequence shown here is derived from an EMBL/GenBank/DDBJ whole genome shotgun (WGS) entry which is preliminary data.</text>
</comment>
<evidence type="ECO:0000313" key="2">
    <source>
        <dbReference type="EMBL" id="KAH9293408.1"/>
    </source>
</evidence>
<feature type="region of interest" description="Disordered" evidence="1">
    <location>
        <begin position="1"/>
        <end position="25"/>
    </location>
</feature>
<sequence>GSKDYNAESDRDCSDDSESTINTGPKDRKYFVTDNVILKHKSCSRDDDIAMGYITHVLEVHEIDGERLGPLNFGVCIENV</sequence>